<gene>
    <name evidence="1" type="ORF">M8744_13405</name>
</gene>
<keyword evidence="2" id="KW-1185">Reference proteome</keyword>
<proteinExistence type="predicted"/>
<reference evidence="1" key="1">
    <citation type="submission" date="2022-06" db="EMBL/GenBank/DDBJ databases">
        <title>Lutimaribacter sp. EGI FJ00013, a novel bacterium isolated from a salt lake sediment enrichment.</title>
        <authorList>
            <person name="Gao L."/>
            <person name="Fang B.-Z."/>
            <person name="Li W.-J."/>
        </authorList>
    </citation>
    <scope>NUCLEOTIDE SEQUENCE</scope>
    <source>
        <strain evidence="1">EGI FJ00013</strain>
    </source>
</reference>
<protein>
    <submittedName>
        <fullName evidence="1">Alpha/beta hydrolase</fullName>
    </submittedName>
</protein>
<accession>A0ACC5ZXW6</accession>
<evidence type="ECO:0000313" key="2">
    <source>
        <dbReference type="Proteomes" id="UP001203036"/>
    </source>
</evidence>
<dbReference type="Proteomes" id="UP001203036">
    <property type="component" value="Unassembled WGS sequence"/>
</dbReference>
<name>A0ACC5ZXW6_9RHOB</name>
<evidence type="ECO:0000313" key="1">
    <source>
        <dbReference type="EMBL" id="MCM2563147.1"/>
    </source>
</evidence>
<dbReference type="EMBL" id="JAMQGO010000009">
    <property type="protein sequence ID" value="MCM2563147.1"/>
    <property type="molecule type" value="Genomic_DNA"/>
</dbReference>
<comment type="caution">
    <text evidence="1">The sequence shown here is derived from an EMBL/GenBank/DDBJ whole genome shotgun (WGS) entry which is preliminary data.</text>
</comment>
<keyword evidence="1" id="KW-0378">Hydrolase</keyword>
<organism evidence="1 2">
    <name type="scientific">Lutimaribacter degradans</name>
    <dbReference type="NCBI Taxonomy" id="2945989"/>
    <lineage>
        <taxon>Bacteria</taxon>
        <taxon>Pseudomonadati</taxon>
        <taxon>Pseudomonadota</taxon>
        <taxon>Alphaproteobacteria</taxon>
        <taxon>Rhodobacterales</taxon>
        <taxon>Roseobacteraceae</taxon>
        <taxon>Lutimaribacter</taxon>
    </lineage>
</organism>
<sequence length="293" mass="31370">MTLDATLDRAQIDEDYNARSTVSEAAFQDIIADYSRFSDQAAALFMEHAGVVYDPCGEKLDVLGAGGDGRPAVIFVHGGYWRALSRAHSRFMAPMLAARGVATVVPDYTLAPAVSLSEITRQVRAALAYVWHNAADLGIDRRRIFAVGSSAGGHLAACLAADGWQAAHDLPEQVLAGAMPISGLFELSPLARGHPQEWLNLTDAELDATSPMRHVPAVSCPMVVALAEHEAPGFVRQSQAYARAWSDAGHPVSHMVIPQRNHFDVILDLCSDQSALSAALLQMIGETGAHHEA</sequence>